<comment type="similarity">
    <text evidence="3">Belongs to the MoxR family.</text>
</comment>
<evidence type="ECO:0000259" key="4">
    <source>
        <dbReference type="Pfam" id="PF07726"/>
    </source>
</evidence>
<dbReference type="RefSeq" id="WP_150077401.1">
    <property type="nucleotide sequence ID" value="NZ_VWOX01000008.1"/>
</dbReference>
<keyword evidence="1" id="KW-0547">Nucleotide-binding</keyword>
<organism evidence="6 7">
    <name type="scientific">Roseiconus nitratireducens</name>
    <dbReference type="NCBI Taxonomy" id="2605748"/>
    <lineage>
        <taxon>Bacteria</taxon>
        <taxon>Pseudomonadati</taxon>
        <taxon>Planctomycetota</taxon>
        <taxon>Planctomycetia</taxon>
        <taxon>Pirellulales</taxon>
        <taxon>Pirellulaceae</taxon>
        <taxon>Roseiconus</taxon>
    </lineage>
</organism>
<evidence type="ECO:0000313" key="6">
    <source>
        <dbReference type="EMBL" id="KAA5542254.1"/>
    </source>
</evidence>
<dbReference type="Pfam" id="PF17863">
    <property type="entry name" value="AAA_lid_2"/>
    <property type="match status" value="1"/>
</dbReference>
<dbReference type="InterPro" id="IPR027417">
    <property type="entry name" value="P-loop_NTPase"/>
</dbReference>
<evidence type="ECO:0000259" key="5">
    <source>
        <dbReference type="Pfam" id="PF17863"/>
    </source>
</evidence>
<dbReference type="Pfam" id="PF07726">
    <property type="entry name" value="AAA_3"/>
    <property type="match status" value="1"/>
</dbReference>
<proteinExistence type="inferred from homology"/>
<keyword evidence="7" id="KW-1185">Reference proteome</keyword>
<dbReference type="GO" id="GO:0016887">
    <property type="term" value="F:ATP hydrolysis activity"/>
    <property type="evidence" value="ECO:0007669"/>
    <property type="project" value="InterPro"/>
</dbReference>
<sequence length="340" mass="37266">MPTSTEHQTASAIEIREKLVAAETQINQVVVGQTELIRGMLISLICGGHVLIEGVPGLAKTTAVATLAATIRTSFCRLQFTPDLLPSDIIGSEIYRPADHRFEVQRGPIFANLVLVDEINRAPAKVQSALLEAMQERQVSIAGQTMPLPDPFMVLATQNPIDQQGTYVLPEAQMDRFLLKLHVEYPDAEAERAILHRSLHRDESPSATPAGSAPIEQTPVELAPNDLNVARQACAQVHVSDSLEQYILDLVRATRQPVEFSTELDGLIRFGVSPRGTLALAHAARARAFLDGQHHVTPDDVKAVILDAFRHRIVLSYEALAEDRTADDLLRDLIAKVNIP</sequence>
<feature type="domain" description="ChlI/MoxR AAA lid" evidence="5">
    <location>
        <begin position="267"/>
        <end position="332"/>
    </location>
</feature>
<evidence type="ECO:0000256" key="3">
    <source>
        <dbReference type="ARBA" id="ARBA00061607"/>
    </source>
</evidence>
<comment type="caution">
    <text evidence="6">The sequence shown here is derived from an EMBL/GenBank/DDBJ whole genome shotgun (WGS) entry which is preliminary data.</text>
</comment>
<dbReference type="InterPro" id="IPR050764">
    <property type="entry name" value="CbbQ/NirQ/NorQ/GpvN"/>
</dbReference>
<dbReference type="Gene3D" id="1.10.8.80">
    <property type="entry name" value="Magnesium chelatase subunit I, C-Terminal domain"/>
    <property type="match status" value="1"/>
</dbReference>
<dbReference type="PANTHER" id="PTHR42759">
    <property type="entry name" value="MOXR FAMILY PROTEIN"/>
    <property type="match status" value="1"/>
</dbReference>
<evidence type="ECO:0000256" key="1">
    <source>
        <dbReference type="ARBA" id="ARBA00022741"/>
    </source>
</evidence>
<feature type="domain" description="ATPase AAA-3" evidence="4">
    <location>
        <begin position="49"/>
        <end position="179"/>
    </location>
</feature>
<evidence type="ECO:0000313" key="7">
    <source>
        <dbReference type="Proteomes" id="UP000324479"/>
    </source>
</evidence>
<keyword evidence="2" id="KW-0067">ATP-binding</keyword>
<dbReference type="GO" id="GO:0005524">
    <property type="term" value="F:ATP binding"/>
    <property type="evidence" value="ECO:0007669"/>
    <property type="project" value="UniProtKB-KW"/>
</dbReference>
<dbReference type="AlphaFoldDB" id="A0A5M6D439"/>
<dbReference type="InterPro" id="IPR011703">
    <property type="entry name" value="ATPase_AAA-3"/>
</dbReference>
<dbReference type="PANTHER" id="PTHR42759:SF1">
    <property type="entry name" value="MAGNESIUM-CHELATASE SUBUNIT CHLD"/>
    <property type="match status" value="1"/>
</dbReference>
<gene>
    <name evidence="6" type="ORF">FYK55_15750</name>
</gene>
<reference evidence="6 7" key="1">
    <citation type="submission" date="2019-08" db="EMBL/GenBank/DDBJ databases">
        <authorList>
            <person name="Dhanesh K."/>
            <person name="Kumar G."/>
            <person name="Sasikala C."/>
            <person name="Venkata Ramana C."/>
        </authorList>
    </citation>
    <scope>NUCLEOTIDE SEQUENCE [LARGE SCALE GENOMIC DNA]</scope>
    <source>
        <strain evidence="6 7">JC645</strain>
    </source>
</reference>
<name>A0A5M6D439_9BACT</name>
<dbReference type="Proteomes" id="UP000324479">
    <property type="component" value="Unassembled WGS sequence"/>
</dbReference>
<evidence type="ECO:0000256" key="2">
    <source>
        <dbReference type="ARBA" id="ARBA00022840"/>
    </source>
</evidence>
<dbReference type="InterPro" id="IPR041628">
    <property type="entry name" value="ChlI/MoxR_AAA_lid"/>
</dbReference>
<dbReference type="FunFam" id="3.40.50.300:FF:000640">
    <property type="entry name" value="MoxR family ATPase"/>
    <property type="match status" value="1"/>
</dbReference>
<dbReference type="Gene3D" id="3.40.50.300">
    <property type="entry name" value="P-loop containing nucleotide triphosphate hydrolases"/>
    <property type="match status" value="1"/>
</dbReference>
<accession>A0A5M6D439</accession>
<protein>
    <submittedName>
        <fullName evidence="6">AAA domain-containing protein</fullName>
    </submittedName>
</protein>
<dbReference type="PIRSF" id="PIRSF002849">
    <property type="entry name" value="AAA_ATPase_chaperone_MoxR_prd"/>
    <property type="match status" value="1"/>
</dbReference>
<dbReference type="EMBL" id="VWOX01000008">
    <property type="protein sequence ID" value="KAA5542254.1"/>
    <property type="molecule type" value="Genomic_DNA"/>
</dbReference>
<dbReference type="SUPFAM" id="SSF52540">
    <property type="entry name" value="P-loop containing nucleoside triphosphate hydrolases"/>
    <property type="match status" value="1"/>
</dbReference>